<keyword evidence="5" id="KW-1185">Reference proteome</keyword>
<dbReference type="PANTHER" id="PTHR37815">
    <property type="entry name" value="UPF0397 PROTEIN BC_2624-RELATED"/>
    <property type="match status" value="1"/>
</dbReference>
<gene>
    <name evidence="4" type="ORF">FM121_11020</name>
</gene>
<dbReference type="Proteomes" id="UP000195918">
    <property type="component" value="Unassembled WGS sequence"/>
</dbReference>
<protein>
    <submittedName>
        <fullName evidence="4">Substrate-specific component CbrT of predicted cobalamin ECF transporter</fullName>
    </submittedName>
</protein>
<accession>A0A1X6WQR6</accession>
<evidence type="ECO:0000313" key="4">
    <source>
        <dbReference type="EMBL" id="SLM86617.1"/>
    </source>
</evidence>
<organism evidence="4 5">
    <name type="scientific">Vagococcus fluvialis bH819</name>
    <dbReference type="NCBI Taxonomy" id="1255619"/>
    <lineage>
        <taxon>Bacteria</taxon>
        <taxon>Bacillati</taxon>
        <taxon>Bacillota</taxon>
        <taxon>Bacilli</taxon>
        <taxon>Lactobacillales</taxon>
        <taxon>Enterococcaceae</taxon>
        <taxon>Vagococcus</taxon>
    </lineage>
</organism>
<feature type="transmembrane region" description="Helical" evidence="3">
    <location>
        <begin position="7"/>
        <end position="24"/>
    </location>
</feature>
<dbReference type="RefSeq" id="WP_086952236.1">
    <property type="nucleotide sequence ID" value="NZ_FWFD01000015.1"/>
</dbReference>
<name>A0A1X6WQR6_9ENTE</name>
<evidence type="ECO:0000256" key="1">
    <source>
        <dbReference type="ARBA" id="ARBA00022692"/>
    </source>
</evidence>
<dbReference type="EMBL" id="FWFD01000015">
    <property type="protein sequence ID" value="SLM86617.1"/>
    <property type="molecule type" value="Genomic_DNA"/>
</dbReference>
<reference evidence="5" key="1">
    <citation type="submission" date="2017-02" db="EMBL/GenBank/DDBJ databases">
        <authorList>
            <person name="Dridi B."/>
        </authorList>
    </citation>
    <scope>NUCLEOTIDE SEQUENCE [LARGE SCALE GENOMIC DNA]</scope>
    <source>
        <strain evidence="5">bH819</strain>
    </source>
</reference>
<dbReference type="OrthoDB" id="5198189at2"/>
<keyword evidence="1 3" id="KW-0812">Transmembrane</keyword>
<dbReference type="PANTHER" id="PTHR37815:SF3">
    <property type="entry name" value="UPF0397 PROTEIN SPR0429"/>
    <property type="match status" value="1"/>
</dbReference>
<feature type="transmembrane region" description="Helical" evidence="3">
    <location>
        <begin position="30"/>
        <end position="47"/>
    </location>
</feature>
<dbReference type="Pfam" id="PF07155">
    <property type="entry name" value="ECF-ribofla_trS"/>
    <property type="match status" value="1"/>
</dbReference>
<proteinExistence type="predicted"/>
<evidence type="ECO:0000256" key="3">
    <source>
        <dbReference type="SAM" id="Phobius"/>
    </source>
</evidence>
<evidence type="ECO:0000256" key="2">
    <source>
        <dbReference type="ARBA" id="ARBA00022989"/>
    </source>
</evidence>
<feature type="transmembrane region" description="Helical" evidence="3">
    <location>
        <begin position="85"/>
        <end position="107"/>
    </location>
</feature>
<feature type="transmembrane region" description="Helical" evidence="3">
    <location>
        <begin position="59"/>
        <end position="79"/>
    </location>
</feature>
<dbReference type="GO" id="GO:0016020">
    <property type="term" value="C:membrane"/>
    <property type="evidence" value="ECO:0007669"/>
    <property type="project" value="InterPro"/>
</dbReference>
<dbReference type="InterPro" id="IPR009825">
    <property type="entry name" value="ECF_substrate-spec-like"/>
</dbReference>
<keyword evidence="2 3" id="KW-1133">Transmembrane helix</keyword>
<dbReference type="Gene3D" id="1.10.1760.20">
    <property type="match status" value="1"/>
</dbReference>
<feature type="transmembrane region" description="Helical" evidence="3">
    <location>
        <begin position="190"/>
        <end position="209"/>
    </location>
</feature>
<feature type="transmembrane region" description="Helical" evidence="3">
    <location>
        <begin position="149"/>
        <end position="170"/>
    </location>
</feature>
<dbReference type="AlphaFoldDB" id="A0A1X6WQR6"/>
<keyword evidence="3" id="KW-0472">Membrane</keyword>
<sequence length="227" mass="25943">MNNLKKKFVSFIFIILSICLMYLFYKYNRYNLLSFFVVLLSFIPFFKKFEKKEMATRELVLIAVMTATAVVSKIIFFFTPSINPLVAVVIISGLQFGSLFGFMVGALSPFVANMIFTQGPWTPFQMLTTGLIGLIAGSKWIRKHENNRLIISLLAILSGVLYSLLMDIWTVLSIDGVFTWSRYFTVLVPAIPYTMTYMISNATFVNVLIKPLSMKIKRVKQKYGLKN</sequence>
<evidence type="ECO:0000313" key="5">
    <source>
        <dbReference type="Proteomes" id="UP000195918"/>
    </source>
</evidence>